<feature type="region of interest" description="Disordered" evidence="5">
    <location>
        <begin position="1"/>
        <end position="20"/>
    </location>
</feature>
<evidence type="ECO:0000256" key="3">
    <source>
        <dbReference type="ARBA" id="ARBA00023002"/>
    </source>
</evidence>
<proteinExistence type="predicted"/>
<dbReference type="PANTHER" id="PTHR42847:SF8">
    <property type="entry name" value="CONSERVED PROTEIN"/>
    <property type="match status" value="1"/>
</dbReference>
<feature type="compositionally biased region" description="Polar residues" evidence="5">
    <location>
        <begin position="1"/>
        <end position="12"/>
    </location>
</feature>
<evidence type="ECO:0000313" key="7">
    <source>
        <dbReference type="EMBL" id="NYS93530.1"/>
    </source>
</evidence>
<keyword evidence="4" id="KW-0503">Monooxygenase</keyword>
<dbReference type="Pfam" id="PF00296">
    <property type="entry name" value="Bac_luciferase"/>
    <property type="match status" value="1"/>
</dbReference>
<dbReference type="AlphaFoldDB" id="A0A853ESS4"/>
<keyword evidence="8" id="KW-1185">Reference proteome</keyword>
<keyword evidence="3" id="KW-0560">Oxidoreductase</keyword>
<dbReference type="InterPro" id="IPR050172">
    <property type="entry name" value="SsuD_RutA_monooxygenase"/>
</dbReference>
<dbReference type="InterPro" id="IPR022480">
    <property type="entry name" value="F420_MSMEG2906"/>
</dbReference>
<evidence type="ECO:0000256" key="5">
    <source>
        <dbReference type="SAM" id="MobiDB-lite"/>
    </source>
</evidence>
<dbReference type="Proteomes" id="UP000561011">
    <property type="component" value="Unassembled WGS sequence"/>
</dbReference>
<comment type="caution">
    <text evidence="7">The sequence shown here is derived from an EMBL/GenBank/DDBJ whole genome shotgun (WGS) entry which is preliminary data.</text>
</comment>
<dbReference type="InterPro" id="IPR011251">
    <property type="entry name" value="Luciferase-like_dom"/>
</dbReference>
<name>A0A853ESS4_9MICO</name>
<dbReference type="Gene3D" id="3.20.20.30">
    <property type="entry name" value="Luciferase-like domain"/>
    <property type="match status" value="1"/>
</dbReference>
<keyword evidence="2" id="KW-0288">FMN</keyword>
<protein>
    <submittedName>
        <fullName evidence="7">LLM class F420-dependent oxidoreductase</fullName>
    </submittedName>
</protein>
<sequence>MTSESSTENAQPTGGPRRPVRIGVQIAPQHASYEKIRETAGALEDLGVDILFNWDHFFPLSGEPDGLHFESWTMLAALAEQTSRVEIGALVNCNSYRNANLQADMARTIDHISAKGGQGRFIFGTGSGWFERDYDEYGYDFGTVGTRLDALARDLPTIADRWGRLNPAPTRKIPVLIGGGGEKKTLRIVAQHADIWHSFSDAETLERKLGILAEHARVVGRDVTEIEISTEIGKRSVEEVEEQHALGATLFTIGISGPDYDISGVADWLAWRDAKNAEHAG</sequence>
<dbReference type="EMBL" id="JACBYE010000016">
    <property type="protein sequence ID" value="NYS93530.1"/>
    <property type="molecule type" value="Genomic_DNA"/>
</dbReference>
<evidence type="ECO:0000313" key="8">
    <source>
        <dbReference type="Proteomes" id="UP000561011"/>
    </source>
</evidence>
<keyword evidence="1" id="KW-0285">Flavoprotein</keyword>
<dbReference type="GO" id="GO:0046306">
    <property type="term" value="P:alkanesulfonate catabolic process"/>
    <property type="evidence" value="ECO:0007669"/>
    <property type="project" value="TreeGrafter"/>
</dbReference>
<evidence type="ECO:0000259" key="6">
    <source>
        <dbReference type="Pfam" id="PF00296"/>
    </source>
</evidence>
<organism evidence="7 8">
    <name type="scientific">Sanguibacter inulinus</name>
    <dbReference type="NCBI Taxonomy" id="60922"/>
    <lineage>
        <taxon>Bacteria</taxon>
        <taxon>Bacillati</taxon>
        <taxon>Actinomycetota</taxon>
        <taxon>Actinomycetes</taxon>
        <taxon>Micrococcales</taxon>
        <taxon>Sanguibacteraceae</taxon>
        <taxon>Sanguibacter</taxon>
    </lineage>
</organism>
<dbReference type="RefSeq" id="WP_056131211.1">
    <property type="nucleotide sequence ID" value="NZ_JACBYE010000016.1"/>
</dbReference>
<dbReference type="NCBIfam" id="TIGR03856">
    <property type="entry name" value="F420_MSMEG_2906"/>
    <property type="match status" value="1"/>
</dbReference>
<dbReference type="PANTHER" id="PTHR42847">
    <property type="entry name" value="ALKANESULFONATE MONOOXYGENASE"/>
    <property type="match status" value="1"/>
</dbReference>
<evidence type="ECO:0000256" key="4">
    <source>
        <dbReference type="ARBA" id="ARBA00023033"/>
    </source>
</evidence>
<dbReference type="CDD" id="cd01097">
    <property type="entry name" value="Tetrahydromethanopterin_reductase"/>
    <property type="match status" value="1"/>
</dbReference>
<gene>
    <name evidence="7" type="ORF">HZZ10_08325</name>
</gene>
<dbReference type="InterPro" id="IPR036661">
    <property type="entry name" value="Luciferase-like_sf"/>
</dbReference>
<evidence type="ECO:0000256" key="2">
    <source>
        <dbReference type="ARBA" id="ARBA00022643"/>
    </source>
</evidence>
<dbReference type="GO" id="GO:0008726">
    <property type="term" value="F:alkanesulfonate monooxygenase activity"/>
    <property type="evidence" value="ECO:0007669"/>
    <property type="project" value="TreeGrafter"/>
</dbReference>
<feature type="domain" description="Luciferase-like" evidence="6">
    <location>
        <begin position="24"/>
        <end position="230"/>
    </location>
</feature>
<evidence type="ECO:0000256" key="1">
    <source>
        <dbReference type="ARBA" id="ARBA00022630"/>
    </source>
</evidence>
<dbReference type="SUPFAM" id="SSF51679">
    <property type="entry name" value="Bacterial luciferase-like"/>
    <property type="match status" value="1"/>
</dbReference>
<accession>A0A853ESS4</accession>
<reference evidence="7 8" key="1">
    <citation type="submission" date="2020-07" db="EMBL/GenBank/DDBJ databases">
        <title>MOT database genomes.</title>
        <authorList>
            <person name="Joseph S."/>
            <person name="Aduse-Opoku J."/>
            <person name="Hashim A."/>
            <person name="Wade W."/>
            <person name="Curtis M."/>
        </authorList>
    </citation>
    <scope>NUCLEOTIDE SEQUENCE [LARGE SCALE GENOMIC DNA]</scope>
    <source>
        <strain evidence="7 8">DSM 100099</strain>
    </source>
</reference>